<name>A0AA39UQD1_9AGAR</name>
<proteinExistence type="predicted"/>
<dbReference type="Proteomes" id="UP001175228">
    <property type="component" value="Unassembled WGS sequence"/>
</dbReference>
<reference evidence="1" key="1">
    <citation type="submission" date="2023-06" db="EMBL/GenBank/DDBJ databases">
        <authorList>
            <consortium name="Lawrence Berkeley National Laboratory"/>
            <person name="Ahrendt S."/>
            <person name="Sahu N."/>
            <person name="Indic B."/>
            <person name="Wong-Bajracharya J."/>
            <person name="Merenyi Z."/>
            <person name="Ke H.-M."/>
            <person name="Monk M."/>
            <person name="Kocsube S."/>
            <person name="Drula E."/>
            <person name="Lipzen A."/>
            <person name="Balint B."/>
            <person name="Henrissat B."/>
            <person name="Andreopoulos B."/>
            <person name="Martin F.M."/>
            <person name="Harder C.B."/>
            <person name="Rigling D."/>
            <person name="Ford K.L."/>
            <person name="Foster G.D."/>
            <person name="Pangilinan J."/>
            <person name="Papanicolaou A."/>
            <person name="Barry K."/>
            <person name="LaButti K."/>
            <person name="Viragh M."/>
            <person name="Koriabine M."/>
            <person name="Yan M."/>
            <person name="Riley R."/>
            <person name="Champramary S."/>
            <person name="Plett K.L."/>
            <person name="Tsai I.J."/>
            <person name="Slot J."/>
            <person name="Sipos G."/>
            <person name="Plett J."/>
            <person name="Nagy L.G."/>
            <person name="Grigoriev I.V."/>
        </authorList>
    </citation>
    <scope>NUCLEOTIDE SEQUENCE</scope>
    <source>
        <strain evidence="1">HWK02</strain>
    </source>
</reference>
<comment type="caution">
    <text evidence="1">The sequence shown here is derived from an EMBL/GenBank/DDBJ whole genome shotgun (WGS) entry which is preliminary data.</text>
</comment>
<dbReference type="AlphaFoldDB" id="A0AA39UQD1"/>
<organism evidence="1 2">
    <name type="scientific">Armillaria luteobubalina</name>
    <dbReference type="NCBI Taxonomy" id="153913"/>
    <lineage>
        <taxon>Eukaryota</taxon>
        <taxon>Fungi</taxon>
        <taxon>Dikarya</taxon>
        <taxon>Basidiomycota</taxon>
        <taxon>Agaricomycotina</taxon>
        <taxon>Agaricomycetes</taxon>
        <taxon>Agaricomycetidae</taxon>
        <taxon>Agaricales</taxon>
        <taxon>Marasmiineae</taxon>
        <taxon>Physalacriaceae</taxon>
        <taxon>Armillaria</taxon>
    </lineage>
</organism>
<evidence type="ECO:0000313" key="2">
    <source>
        <dbReference type="Proteomes" id="UP001175228"/>
    </source>
</evidence>
<evidence type="ECO:0000313" key="1">
    <source>
        <dbReference type="EMBL" id="KAK0498118.1"/>
    </source>
</evidence>
<keyword evidence="2" id="KW-1185">Reference proteome</keyword>
<gene>
    <name evidence="1" type="ORF">EDD18DRAFT_1103725</name>
</gene>
<protein>
    <submittedName>
        <fullName evidence="1">Uncharacterized protein</fullName>
    </submittedName>
</protein>
<accession>A0AA39UQD1</accession>
<sequence length="143" mass="16892">MSLEKWKKWCPLTTLYPVMPPRNMSSNQNSSEPPPKGHLLYYQWEGRRYLIDYEVFKFTSQQGEYLDDQAGKYPDKDIVKNFFDFFLGEEEAALGDPTVMQNSLDCREMTFVQAIICQLQLIMISRHPGAPFLWEWIQRTARN</sequence>
<dbReference type="EMBL" id="JAUEPU010000011">
    <property type="protein sequence ID" value="KAK0498118.1"/>
    <property type="molecule type" value="Genomic_DNA"/>
</dbReference>